<sequence length="331" mass="36855">MKTCLFCQTPVEDNVSHCPACGAAIPSDFAYSSSAPEDAPAQTPPPVPNAVSFDKQPAFAEEDVTKPFVTPPKVDVDDSPNEQSSEIPPVQAEESTQKPHRFKQLFAALVSYRRRIFALAIAFVVGVAAGAGSFLLISHVQKPPAVTVTSLESMADQIAEQYAALIPEEDSDKYSLYIDEQETSSSYDSRQSYIYTFIGRQQAVSYEYAYGSFVGSDYNEDGIMDSITFTFPYSSAVNNEESQTFYRVFAALVEKLTPFDPYEIWTPGQAQPNWDLDMQTEDSPDVTSPRSMRLTSDTCYFSMYHEYTGSLDMVVNLHLDPQVMFANAWLY</sequence>
<accession>A0A938X508</accession>
<keyword evidence="2" id="KW-0472">Membrane</keyword>
<organism evidence="3 4">
    <name type="scientific">Merdimmobilis hominis</name>
    <dbReference type="NCBI Taxonomy" id="2897707"/>
    <lineage>
        <taxon>Bacteria</taxon>
        <taxon>Bacillati</taxon>
        <taxon>Bacillota</taxon>
        <taxon>Clostridia</taxon>
        <taxon>Eubacteriales</taxon>
        <taxon>Oscillospiraceae</taxon>
        <taxon>Merdimmobilis</taxon>
    </lineage>
</organism>
<dbReference type="AlphaFoldDB" id="A0A938X508"/>
<name>A0A938X508_9FIRM</name>
<keyword evidence="4" id="KW-1185">Reference proteome</keyword>
<evidence type="ECO:0000256" key="1">
    <source>
        <dbReference type="SAM" id="MobiDB-lite"/>
    </source>
</evidence>
<reference evidence="3" key="2">
    <citation type="journal article" date="2021" name="Sci. Rep.">
        <title>The distribution of antibiotic resistance genes in chicken gut microbiota commensals.</title>
        <authorList>
            <person name="Juricova H."/>
            <person name="Matiasovicova J."/>
            <person name="Kubasova T."/>
            <person name="Cejkova D."/>
            <person name="Rychlik I."/>
        </authorList>
    </citation>
    <scope>NUCLEOTIDE SEQUENCE</scope>
    <source>
        <strain evidence="3">An559</strain>
    </source>
</reference>
<keyword evidence="2" id="KW-1133">Transmembrane helix</keyword>
<keyword evidence="2" id="KW-0812">Transmembrane</keyword>
<protein>
    <submittedName>
        <fullName evidence="3">Uncharacterized protein</fullName>
    </submittedName>
</protein>
<dbReference type="RefSeq" id="WP_204445068.1">
    <property type="nucleotide sequence ID" value="NZ_JACJKY010000005.1"/>
</dbReference>
<evidence type="ECO:0000256" key="2">
    <source>
        <dbReference type="SAM" id="Phobius"/>
    </source>
</evidence>
<feature type="region of interest" description="Disordered" evidence="1">
    <location>
        <begin position="32"/>
        <end position="96"/>
    </location>
</feature>
<dbReference type="EMBL" id="JACJKY010000005">
    <property type="protein sequence ID" value="MBM6920341.1"/>
    <property type="molecule type" value="Genomic_DNA"/>
</dbReference>
<proteinExistence type="predicted"/>
<gene>
    <name evidence="3" type="ORF">H6A12_04110</name>
</gene>
<dbReference type="Proteomes" id="UP000774750">
    <property type="component" value="Unassembled WGS sequence"/>
</dbReference>
<comment type="caution">
    <text evidence="3">The sequence shown here is derived from an EMBL/GenBank/DDBJ whole genome shotgun (WGS) entry which is preliminary data.</text>
</comment>
<feature type="transmembrane region" description="Helical" evidence="2">
    <location>
        <begin position="116"/>
        <end position="137"/>
    </location>
</feature>
<reference evidence="3" key="1">
    <citation type="submission" date="2020-08" db="EMBL/GenBank/DDBJ databases">
        <authorList>
            <person name="Cejkova D."/>
            <person name="Kubasova T."/>
            <person name="Jahodarova E."/>
            <person name="Rychlik I."/>
        </authorList>
    </citation>
    <scope>NUCLEOTIDE SEQUENCE</scope>
    <source>
        <strain evidence="3">An559</strain>
    </source>
</reference>
<evidence type="ECO:0000313" key="3">
    <source>
        <dbReference type="EMBL" id="MBM6920341.1"/>
    </source>
</evidence>
<evidence type="ECO:0000313" key="4">
    <source>
        <dbReference type="Proteomes" id="UP000774750"/>
    </source>
</evidence>